<dbReference type="Pfam" id="PF00400">
    <property type="entry name" value="WD40"/>
    <property type="match status" value="1"/>
</dbReference>
<dbReference type="CTD" id="20195456"/>
<dbReference type="SUPFAM" id="SSF50998">
    <property type="entry name" value="Quinoprotein alcohol dehydrogenase-like"/>
    <property type="match status" value="1"/>
</dbReference>
<keyword evidence="2" id="KW-0813">Transport</keyword>
<dbReference type="RefSeq" id="XP_009022382.1">
    <property type="nucleotide sequence ID" value="XM_009024134.1"/>
</dbReference>
<evidence type="ECO:0000256" key="10">
    <source>
        <dbReference type="ARBA" id="ARBA00023136"/>
    </source>
</evidence>
<dbReference type="KEGG" id="hro:HELRODRAFT_113705"/>
<dbReference type="InterPro" id="IPR015943">
    <property type="entry name" value="WD40/YVTN_repeat-like_dom_sf"/>
</dbReference>
<dbReference type="EnsemblMetazoa" id="HelroT113705">
    <property type="protein sequence ID" value="HelroP113705"/>
    <property type="gene ID" value="HelroG113705"/>
</dbReference>
<dbReference type="Proteomes" id="UP000015101">
    <property type="component" value="Unassembled WGS sequence"/>
</dbReference>
<dbReference type="InParanoid" id="T1EFV4"/>
<keyword evidence="9 12" id="KW-1133">Transmembrane helix</keyword>
<protein>
    <submittedName>
        <fullName evidence="13 14">Uncharacterized protein</fullName>
    </submittedName>
</protein>
<accession>T1EFV4</accession>
<evidence type="ECO:0000313" key="14">
    <source>
        <dbReference type="EnsemblMetazoa" id="HelroP113705"/>
    </source>
</evidence>
<keyword evidence="3 11" id="KW-0853">WD repeat</keyword>
<reference evidence="13 15" key="2">
    <citation type="journal article" date="2013" name="Nature">
        <title>Insights into bilaterian evolution from three spiralian genomes.</title>
        <authorList>
            <person name="Simakov O."/>
            <person name="Marletaz F."/>
            <person name="Cho S.J."/>
            <person name="Edsinger-Gonzales E."/>
            <person name="Havlak P."/>
            <person name="Hellsten U."/>
            <person name="Kuo D.H."/>
            <person name="Larsson T."/>
            <person name="Lv J."/>
            <person name="Arendt D."/>
            <person name="Savage R."/>
            <person name="Osoegawa K."/>
            <person name="de Jong P."/>
            <person name="Grimwood J."/>
            <person name="Chapman J.A."/>
            <person name="Shapiro H."/>
            <person name="Aerts A."/>
            <person name="Otillar R.P."/>
            <person name="Terry A.Y."/>
            <person name="Boore J.L."/>
            <person name="Grigoriev I.V."/>
            <person name="Lindberg D.R."/>
            <person name="Seaver E.C."/>
            <person name="Weisblat D.A."/>
            <person name="Putnam N.H."/>
            <person name="Rokhsar D.S."/>
        </authorList>
    </citation>
    <scope>NUCLEOTIDE SEQUENCE</scope>
</reference>
<dbReference type="GO" id="GO:0003400">
    <property type="term" value="P:regulation of COPII vesicle coating"/>
    <property type="evidence" value="ECO:0000318"/>
    <property type="project" value="GO_Central"/>
</dbReference>
<dbReference type="GO" id="GO:0005789">
    <property type="term" value="C:endoplasmic reticulum membrane"/>
    <property type="evidence" value="ECO:0000318"/>
    <property type="project" value="GO_Central"/>
</dbReference>
<dbReference type="EMBL" id="KB097106">
    <property type="protein sequence ID" value="ESN99626.1"/>
    <property type="molecule type" value="Genomic_DNA"/>
</dbReference>
<keyword evidence="4 12" id="KW-0812">Transmembrane</keyword>
<reference evidence="14" key="3">
    <citation type="submission" date="2015-06" db="UniProtKB">
        <authorList>
            <consortium name="EnsemblMetazoa"/>
        </authorList>
    </citation>
    <scope>IDENTIFICATION</scope>
</reference>
<dbReference type="InterPro" id="IPR011047">
    <property type="entry name" value="Quinoprotein_ADH-like_sf"/>
</dbReference>
<keyword evidence="7" id="KW-0931">ER-Golgi transport</keyword>
<name>T1EFV4_HELRO</name>
<evidence type="ECO:0000256" key="1">
    <source>
        <dbReference type="ARBA" id="ARBA00004389"/>
    </source>
</evidence>
<dbReference type="OMA" id="YYVQPRI"/>
<dbReference type="OrthoDB" id="2013972at2759"/>
<keyword evidence="8" id="KW-0653">Protein transport</keyword>
<dbReference type="eggNOG" id="KOG0771">
    <property type="taxonomic scope" value="Eukaryota"/>
</dbReference>
<dbReference type="SMART" id="SM00320">
    <property type="entry name" value="WD40"/>
    <property type="match status" value="4"/>
</dbReference>
<dbReference type="Gene3D" id="2.130.10.10">
    <property type="entry name" value="YVTN repeat-like/Quinoprotein amine dehydrogenase"/>
    <property type="match status" value="1"/>
</dbReference>
<keyword evidence="5" id="KW-0677">Repeat</keyword>
<evidence type="ECO:0000256" key="9">
    <source>
        <dbReference type="ARBA" id="ARBA00022989"/>
    </source>
</evidence>
<dbReference type="InterPro" id="IPR045260">
    <property type="entry name" value="Sec12-like"/>
</dbReference>
<evidence type="ECO:0000256" key="11">
    <source>
        <dbReference type="PROSITE-ProRule" id="PRU00221"/>
    </source>
</evidence>
<dbReference type="PROSITE" id="PS50082">
    <property type="entry name" value="WD_REPEATS_2"/>
    <property type="match status" value="1"/>
</dbReference>
<evidence type="ECO:0000256" key="2">
    <source>
        <dbReference type="ARBA" id="ARBA00022448"/>
    </source>
</evidence>
<dbReference type="FunCoup" id="T1EFV4">
    <property type="interactions" value="1714"/>
</dbReference>
<feature type="transmembrane region" description="Helical" evidence="12">
    <location>
        <begin position="391"/>
        <end position="410"/>
    </location>
</feature>
<reference evidence="15" key="1">
    <citation type="submission" date="2012-12" db="EMBL/GenBank/DDBJ databases">
        <authorList>
            <person name="Hellsten U."/>
            <person name="Grimwood J."/>
            <person name="Chapman J.A."/>
            <person name="Shapiro H."/>
            <person name="Aerts A."/>
            <person name="Otillar R.P."/>
            <person name="Terry A.Y."/>
            <person name="Boore J.L."/>
            <person name="Simakov O."/>
            <person name="Marletaz F."/>
            <person name="Cho S.-J."/>
            <person name="Edsinger-Gonzales E."/>
            <person name="Havlak P."/>
            <person name="Kuo D.-H."/>
            <person name="Larsson T."/>
            <person name="Lv J."/>
            <person name="Arendt D."/>
            <person name="Savage R."/>
            <person name="Osoegawa K."/>
            <person name="de Jong P."/>
            <person name="Lindberg D.R."/>
            <person name="Seaver E.C."/>
            <person name="Weisblat D.A."/>
            <person name="Putnam N.H."/>
            <person name="Grigoriev I.V."/>
            <person name="Rokhsar D.S."/>
        </authorList>
    </citation>
    <scope>NUCLEOTIDE SEQUENCE</scope>
</reference>
<organism evidence="14 15">
    <name type="scientific">Helobdella robusta</name>
    <name type="common">Californian leech</name>
    <dbReference type="NCBI Taxonomy" id="6412"/>
    <lineage>
        <taxon>Eukaryota</taxon>
        <taxon>Metazoa</taxon>
        <taxon>Spiralia</taxon>
        <taxon>Lophotrochozoa</taxon>
        <taxon>Annelida</taxon>
        <taxon>Clitellata</taxon>
        <taxon>Hirudinea</taxon>
        <taxon>Rhynchobdellida</taxon>
        <taxon>Glossiphoniidae</taxon>
        <taxon>Helobdella</taxon>
    </lineage>
</organism>
<dbReference type="PANTHER" id="PTHR23284:SF0">
    <property type="entry name" value="PROLACTIN REGULATORY ELEMENT-BINDING PROTEIN"/>
    <property type="match status" value="1"/>
</dbReference>
<keyword evidence="10 12" id="KW-0472">Membrane</keyword>
<gene>
    <name evidence="14" type="primary">20195456</name>
    <name evidence="13" type="ORF">HELRODRAFT_113705</name>
</gene>
<sequence length="418" mass="47010">MATKSVAVAKSDFPLYCIQMIGDSHFVVAGGGGSARTGVPNAMDIYEIKFENKTLCVNKVNHFETKSRAVMNCAVARQDKQFYLAAGLDNSCQLHTLRYKTMVPKNENEVLEGVRKRKNNLTNSANHNTAVKVIGFDLEPGDEIITDRSKDGFQKVVRFTHDIKYLLTAGADGYLRCWEFPSLKLFREVHCHTNEIDDMDCSFDNKHVVTVSKDNTTCLWSLKSGSKESTLQWKSEFNSTHRVRNCRFGFIKDKSNAYNLYTTHIPITRNKGKNSSCFIVKWETNNFTHVKQTCTGNEILSAIAISEDGIFLGVGTISGSVSVYISFSLQRLYHVASAHNIFVTGLEFAPHATSNRSGSGVENEFTLFSISADNHIKLHQQAYESSYSACWVFVGFCIIVLFILWTLRYLHDAGWHVL</sequence>
<dbReference type="PANTHER" id="PTHR23284">
    <property type="entry name" value="PROLACTIN REGULATORY ELEMENT BINDING PROTEIN"/>
    <property type="match status" value="1"/>
</dbReference>
<dbReference type="GO" id="GO:0005085">
    <property type="term" value="F:guanyl-nucleotide exchange factor activity"/>
    <property type="evidence" value="ECO:0007669"/>
    <property type="project" value="InterPro"/>
</dbReference>
<evidence type="ECO:0000256" key="5">
    <source>
        <dbReference type="ARBA" id="ARBA00022737"/>
    </source>
</evidence>
<dbReference type="InterPro" id="IPR001680">
    <property type="entry name" value="WD40_rpt"/>
</dbReference>
<evidence type="ECO:0000256" key="7">
    <source>
        <dbReference type="ARBA" id="ARBA00022892"/>
    </source>
</evidence>
<dbReference type="GO" id="GO:0015031">
    <property type="term" value="P:protein transport"/>
    <property type="evidence" value="ECO:0007669"/>
    <property type="project" value="UniProtKB-KW"/>
</dbReference>
<keyword evidence="15" id="KW-1185">Reference proteome</keyword>
<keyword evidence="6" id="KW-0256">Endoplasmic reticulum</keyword>
<dbReference type="HOGENOM" id="CLU_054579_0_0_1"/>
<dbReference type="STRING" id="6412.T1EFV4"/>
<evidence type="ECO:0000313" key="15">
    <source>
        <dbReference type="Proteomes" id="UP000015101"/>
    </source>
</evidence>
<comment type="subcellular location">
    <subcellularLocation>
        <location evidence="1">Endoplasmic reticulum membrane</location>
        <topology evidence="1">Single-pass membrane protein</topology>
    </subcellularLocation>
</comment>
<evidence type="ECO:0000256" key="8">
    <source>
        <dbReference type="ARBA" id="ARBA00022927"/>
    </source>
</evidence>
<dbReference type="EMBL" id="AMQM01005843">
    <property type="status" value="NOT_ANNOTATED_CDS"/>
    <property type="molecule type" value="Genomic_DNA"/>
</dbReference>
<feature type="repeat" description="WD" evidence="11">
    <location>
        <begin position="189"/>
        <end position="230"/>
    </location>
</feature>
<dbReference type="GO" id="GO:0006888">
    <property type="term" value="P:endoplasmic reticulum to Golgi vesicle-mediated transport"/>
    <property type="evidence" value="ECO:0000318"/>
    <property type="project" value="GO_Central"/>
</dbReference>
<evidence type="ECO:0000256" key="3">
    <source>
        <dbReference type="ARBA" id="ARBA00022574"/>
    </source>
</evidence>
<dbReference type="AlphaFoldDB" id="T1EFV4"/>
<evidence type="ECO:0000256" key="4">
    <source>
        <dbReference type="ARBA" id="ARBA00022692"/>
    </source>
</evidence>
<evidence type="ECO:0000256" key="6">
    <source>
        <dbReference type="ARBA" id="ARBA00022824"/>
    </source>
</evidence>
<dbReference type="GeneID" id="20195456"/>
<evidence type="ECO:0000256" key="12">
    <source>
        <dbReference type="SAM" id="Phobius"/>
    </source>
</evidence>
<evidence type="ECO:0000313" key="13">
    <source>
        <dbReference type="EMBL" id="ESN99626.1"/>
    </source>
</evidence>
<proteinExistence type="predicted"/>